<protein>
    <submittedName>
        <fullName evidence="2">Uncharacterized protein</fullName>
    </submittedName>
</protein>
<dbReference type="EMBL" id="GBXM01087242">
    <property type="protein sequence ID" value="JAH21335.1"/>
    <property type="molecule type" value="Transcribed_RNA"/>
</dbReference>
<reference evidence="2" key="2">
    <citation type="journal article" date="2015" name="Fish Shellfish Immunol.">
        <title>Early steps in the European eel (Anguilla anguilla)-Vibrio vulnificus interaction in the gills: Role of the RtxA13 toxin.</title>
        <authorList>
            <person name="Callol A."/>
            <person name="Pajuelo D."/>
            <person name="Ebbesson L."/>
            <person name="Teles M."/>
            <person name="MacKenzie S."/>
            <person name="Amaro C."/>
        </authorList>
    </citation>
    <scope>NUCLEOTIDE SEQUENCE</scope>
</reference>
<proteinExistence type="predicted"/>
<accession>A0A0E9QYN0</accession>
<feature type="region of interest" description="Disordered" evidence="1">
    <location>
        <begin position="1"/>
        <end position="23"/>
    </location>
</feature>
<dbReference type="AlphaFoldDB" id="A0A0E9QYN0"/>
<reference evidence="2" key="1">
    <citation type="submission" date="2014-11" db="EMBL/GenBank/DDBJ databases">
        <authorList>
            <person name="Amaro Gonzalez C."/>
        </authorList>
    </citation>
    <scope>NUCLEOTIDE SEQUENCE</scope>
</reference>
<evidence type="ECO:0000256" key="1">
    <source>
        <dbReference type="SAM" id="MobiDB-lite"/>
    </source>
</evidence>
<name>A0A0E9QYN0_ANGAN</name>
<organism evidence="2">
    <name type="scientific">Anguilla anguilla</name>
    <name type="common">European freshwater eel</name>
    <name type="synonym">Muraena anguilla</name>
    <dbReference type="NCBI Taxonomy" id="7936"/>
    <lineage>
        <taxon>Eukaryota</taxon>
        <taxon>Metazoa</taxon>
        <taxon>Chordata</taxon>
        <taxon>Craniata</taxon>
        <taxon>Vertebrata</taxon>
        <taxon>Euteleostomi</taxon>
        <taxon>Actinopterygii</taxon>
        <taxon>Neopterygii</taxon>
        <taxon>Teleostei</taxon>
        <taxon>Anguilliformes</taxon>
        <taxon>Anguillidae</taxon>
        <taxon>Anguilla</taxon>
    </lineage>
</organism>
<sequence length="23" mass="2751">MQSKIRQKHSTFDPPQNSPRPRD</sequence>
<evidence type="ECO:0000313" key="2">
    <source>
        <dbReference type="EMBL" id="JAH21335.1"/>
    </source>
</evidence>